<evidence type="ECO:0000313" key="3">
    <source>
        <dbReference type="Proteomes" id="UP001151760"/>
    </source>
</evidence>
<feature type="region of interest" description="Disordered" evidence="1">
    <location>
        <begin position="1"/>
        <end position="21"/>
    </location>
</feature>
<dbReference type="Proteomes" id="UP001151760">
    <property type="component" value="Unassembled WGS sequence"/>
</dbReference>
<evidence type="ECO:0000313" key="2">
    <source>
        <dbReference type="EMBL" id="GJT16828.1"/>
    </source>
</evidence>
<name>A0ABQ5BSP4_9ASTR</name>
<gene>
    <name evidence="2" type="ORF">Tco_0875534</name>
</gene>
<keyword evidence="3" id="KW-1185">Reference proteome</keyword>
<sequence length="123" mass="13882">MRNKLNNVDKDKDHKAHDKSNRIDLTKKTFLHNSGNIMDGVDIEDLTMEQYLELTQNHAPSVVDIFDINGIADLEASVNIMSESILEELSLVDPKNTNIIVSMADQKQGVYFPGDNRKRPGKD</sequence>
<reference evidence="2" key="1">
    <citation type="journal article" date="2022" name="Int. J. Mol. Sci.">
        <title>Draft Genome of Tanacetum Coccineum: Genomic Comparison of Closely Related Tanacetum-Family Plants.</title>
        <authorList>
            <person name="Yamashiro T."/>
            <person name="Shiraishi A."/>
            <person name="Nakayama K."/>
            <person name="Satake H."/>
        </authorList>
    </citation>
    <scope>NUCLEOTIDE SEQUENCE</scope>
</reference>
<protein>
    <submittedName>
        <fullName evidence="2">Uncharacterized protein</fullName>
    </submittedName>
</protein>
<dbReference type="EMBL" id="BQNB010013507">
    <property type="protein sequence ID" value="GJT16828.1"/>
    <property type="molecule type" value="Genomic_DNA"/>
</dbReference>
<proteinExistence type="predicted"/>
<reference evidence="2" key="2">
    <citation type="submission" date="2022-01" db="EMBL/GenBank/DDBJ databases">
        <authorList>
            <person name="Yamashiro T."/>
            <person name="Shiraishi A."/>
            <person name="Satake H."/>
            <person name="Nakayama K."/>
        </authorList>
    </citation>
    <scope>NUCLEOTIDE SEQUENCE</scope>
</reference>
<evidence type="ECO:0000256" key="1">
    <source>
        <dbReference type="SAM" id="MobiDB-lite"/>
    </source>
</evidence>
<feature type="compositionally biased region" description="Basic and acidic residues" evidence="1">
    <location>
        <begin position="7"/>
        <end position="21"/>
    </location>
</feature>
<accession>A0ABQ5BSP4</accession>
<organism evidence="2 3">
    <name type="scientific">Tanacetum coccineum</name>
    <dbReference type="NCBI Taxonomy" id="301880"/>
    <lineage>
        <taxon>Eukaryota</taxon>
        <taxon>Viridiplantae</taxon>
        <taxon>Streptophyta</taxon>
        <taxon>Embryophyta</taxon>
        <taxon>Tracheophyta</taxon>
        <taxon>Spermatophyta</taxon>
        <taxon>Magnoliopsida</taxon>
        <taxon>eudicotyledons</taxon>
        <taxon>Gunneridae</taxon>
        <taxon>Pentapetalae</taxon>
        <taxon>asterids</taxon>
        <taxon>campanulids</taxon>
        <taxon>Asterales</taxon>
        <taxon>Asteraceae</taxon>
        <taxon>Asteroideae</taxon>
        <taxon>Anthemideae</taxon>
        <taxon>Anthemidinae</taxon>
        <taxon>Tanacetum</taxon>
    </lineage>
</organism>
<comment type="caution">
    <text evidence="2">The sequence shown here is derived from an EMBL/GenBank/DDBJ whole genome shotgun (WGS) entry which is preliminary data.</text>
</comment>